<keyword evidence="3" id="KW-1185">Reference proteome</keyword>
<comment type="caution">
    <text evidence="2">The sequence shown here is derived from an EMBL/GenBank/DDBJ whole genome shotgun (WGS) entry which is preliminary data.</text>
</comment>
<dbReference type="Proteomes" id="UP001279734">
    <property type="component" value="Unassembled WGS sequence"/>
</dbReference>
<protein>
    <submittedName>
        <fullName evidence="2">Uncharacterized protein</fullName>
    </submittedName>
</protein>
<dbReference type="PANTHER" id="PTHR34684:SF1">
    <property type="entry name" value="OS08G0192200 PROTEIN"/>
    <property type="match status" value="1"/>
</dbReference>
<name>A0AAD3RWZ6_NEPGR</name>
<proteinExistence type="predicted"/>
<evidence type="ECO:0000313" key="3">
    <source>
        <dbReference type="Proteomes" id="UP001279734"/>
    </source>
</evidence>
<evidence type="ECO:0000256" key="1">
    <source>
        <dbReference type="SAM" id="MobiDB-lite"/>
    </source>
</evidence>
<feature type="region of interest" description="Disordered" evidence="1">
    <location>
        <begin position="119"/>
        <end position="149"/>
    </location>
</feature>
<feature type="region of interest" description="Disordered" evidence="1">
    <location>
        <begin position="220"/>
        <end position="292"/>
    </location>
</feature>
<accession>A0AAD3RWZ6</accession>
<feature type="compositionally biased region" description="Basic residues" evidence="1">
    <location>
        <begin position="265"/>
        <end position="292"/>
    </location>
</feature>
<sequence length="292" mass="33167">MHLAVCRRCHQISTILPSVSPGLLLAVKKSIDSIAPQSQMDLETENRIASVLLKEAAELRRQAEKEGVLAYLRQPNVRGRPNSRFLTATVLGIQQANRAVEVNEMWRVRQKELELDKRCKGRSSCESSSHTSRLKDDGESSRSTSSGHAGYLKDGRSECFSGKKVKEECYFREDEGLKDEEVEEFLQSRVKRGRGAIGSRMDETGPYLCHFSGDQDSLFAGSDPVRKNRLFGPEKPPSWKPFQSSEDEQDDQCQKKHSSGSSKKEHSKKKNKVKEKSRDKKRKREHGKRHTH</sequence>
<dbReference type="EMBL" id="BSYO01000001">
    <property type="protein sequence ID" value="GMG98742.1"/>
    <property type="molecule type" value="Genomic_DNA"/>
</dbReference>
<dbReference type="PANTHER" id="PTHR34684">
    <property type="entry name" value="OS08G0192200 PROTEIN"/>
    <property type="match status" value="1"/>
</dbReference>
<organism evidence="2 3">
    <name type="scientific">Nepenthes gracilis</name>
    <name type="common">Slender pitcher plant</name>
    <dbReference type="NCBI Taxonomy" id="150966"/>
    <lineage>
        <taxon>Eukaryota</taxon>
        <taxon>Viridiplantae</taxon>
        <taxon>Streptophyta</taxon>
        <taxon>Embryophyta</taxon>
        <taxon>Tracheophyta</taxon>
        <taxon>Spermatophyta</taxon>
        <taxon>Magnoliopsida</taxon>
        <taxon>eudicotyledons</taxon>
        <taxon>Gunneridae</taxon>
        <taxon>Pentapetalae</taxon>
        <taxon>Caryophyllales</taxon>
        <taxon>Nepenthaceae</taxon>
        <taxon>Nepenthes</taxon>
    </lineage>
</organism>
<gene>
    <name evidence="2" type="ORF">Nepgr_000582</name>
</gene>
<dbReference type="AlphaFoldDB" id="A0AAD3RWZ6"/>
<evidence type="ECO:0000313" key="2">
    <source>
        <dbReference type="EMBL" id="GMG98742.1"/>
    </source>
</evidence>
<reference evidence="2" key="1">
    <citation type="submission" date="2023-05" db="EMBL/GenBank/DDBJ databases">
        <title>Nepenthes gracilis genome sequencing.</title>
        <authorList>
            <person name="Fukushima K."/>
        </authorList>
    </citation>
    <scope>NUCLEOTIDE SEQUENCE</scope>
    <source>
        <strain evidence="2">SING2019-196</strain>
    </source>
</reference>